<dbReference type="PANTHER" id="PTHR43033:SF1">
    <property type="entry name" value="TRNA(ILE)-LYSIDINE SYNTHASE-RELATED"/>
    <property type="match status" value="1"/>
</dbReference>
<evidence type="ECO:0000256" key="1">
    <source>
        <dbReference type="ARBA" id="ARBA00022598"/>
    </source>
</evidence>
<sequence>MLYSKFQYNLYHLLDGYYPKVIAVAVSGGGDSVALLALMHQWATSRSIKLVIMTVNHNLRAQAIVEVKHVMNLAQDFGYNCAILNWDHQNNFSNLQERAREVRYSLMTNLCKQLDILTLLTAHHADDNLENFIIRQERKSGTLGLHHSPINFTGNTRILRPLFDIHKVELLNYLLVNNISWFEDESNLSNKYKRAQIRIALAGQDRLRKKELRLQQDKINDQANIIKPLLIAAIAESVTIYKYGFAKIELDKLDNFNNDIQLQLIHFVLTVISGNTKVPRARSSLPILSLLHDCQKFIKTLHGCILDKSANILLVYREFGKNAPLDVPLIDRAVWDNRFCLDHRNRSLPRYAYITRLLASDYKYLRQKLNLSNVLENIIDLSPNKHQAILFTLPVIKIFEKVIALPHISYYDSANLIEKLDLSFRPGFMSRFTHFC</sequence>
<evidence type="ECO:0000313" key="10">
    <source>
        <dbReference type="Proteomes" id="UP001326613"/>
    </source>
</evidence>
<dbReference type="NCBIfam" id="TIGR02432">
    <property type="entry name" value="lysidine_TilS_N"/>
    <property type="match status" value="1"/>
</dbReference>
<dbReference type="Proteomes" id="UP001326613">
    <property type="component" value="Chromosome"/>
</dbReference>
<dbReference type="RefSeq" id="WP_323738297.1">
    <property type="nucleotide sequence ID" value="NZ_CP112932.1"/>
</dbReference>
<comment type="domain">
    <text evidence="6">The N-terminal region contains the highly conserved SGGXDS motif, predicted to be a P-loop motif involved in ATP binding.</text>
</comment>
<evidence type="ECO:0000313" key="9">
    <source>
        <dbReference type="EMBL" id="WPY00206.1"/>
    </source>
</evidence>
<evidence type="ECO:0000256" key="4">
    <source>
        <dbReference type="ARBA" id="ARBA00022840"/>
    </source>
</evidence>
<reference evidence="9 10" key="1">
    <citation type="submission" date="2022-10" db="EMBL/GenBank/DDBJ databases">
        <title>Host association and intracellularity evolved multiple times independently in the Rickettsiales.</title>
        <authorList>
            <person name="Castelli M."/>
            <person name="Nardi T."/>
            <person name="Gammuto L."/>
            <person name="Bellinzona G."/>
            <person name="Sabaneyeva E."/>
            <person name="Potekhin A."/>
            <person name="Serra V."/>
            <person name="Petroni G."/>
            <person name="Sassera D."/>
        </authorList>
    </citation>
    <scope>NUCLEOTIDE SEQUENCE [LARGE SCALE GENOMIC DNA]</scope>
    <source>
        <strain evidence="9 10">Kr 154-4</strain>
    </source>
</reference>
<comment type="subcellular location">
    <subcellularLocation>
        <location evidence="6">Cytoplasm</location>
    </subcellularLocation>
</comment>
<keyword evidence="7" id="KW-0472">Membrane</keyword>
<dbReference type="SUPFAM" id="SSF52402">
    <property type="entry name" value="Adenine nucleotide alpha hydrolases-like"/>
    <property type="match status" value="1"/>
</dbReference>
<gene>
    <name evidence="6" type="primary">tilS</name>
    <name evidence="9" type="ORF">Trichorick_00078</name>
</gene>
<dbReference type="HAMAP" id="MF_01161">
    <property type="entry name" value="tRNA_Ile_lys_synt"/>
    <property type="match status" value="1"/>
</dbReference>
<organism evidence="9 10">
    <name type="scientific">Candidatus Trichorickettsia mobilis</name>
    <dbReference type="NCBI Taxonomy" id="1346319"/>
    <lineage>
        <taxon>Bacteria</taxon>
        <taxon>Pseudomonadati</taxon>
        <taxon>Pseudomonadota</taxon>
        <taxon>Alphaproteobacteria</taxon>
        <taxon>Rickettsiales</taxon>
        <taxon>Rickettsiaceae</taxon>
        <taxon>Rickettsieae</taxon>
        <taxon>Candidatus Trichorickettsia</taxon>
    </lineage>
</organism>
<comment type="catalytic activity">
    <reaction evidence="5 6">
        <text>cytidine(34) in tRNA(Ile2) + L-lysine + ATP = lysidine(34) in tRNA(Ile2) + AMP + diphosphate + H(+)</text>
        <dbReference type="Rhea" id="RHEA:43744"/>
        <dbReference type="Rhea" id="RHEA-COMP:10625"/>
        <dbReference type="Rhea" id="RHEA-COMP:10670"/>
        <dbReference type="ChEBI" id="CHEBI:15378"/>
        <dbReference type="ChEBI" id="CHEBI:30616"/>
        <dbReference type="ChEBI" id="CHEBI:32551"/>
        <dbReference type="ChEBI" id="CHEBI:33019"/>
        <dbReference type="ChEBI" id="CHEBI:82748"/>
        <dbReference type="ChEBI" id="CHEBI:83665"/>
        <dbReference type="ChEBI" id="CHEBI:456215"/>
        <dbReference type="EC" id="6.3.4.19"/>
    </reaction>
</comment>
<keyword evidence="3 6" id="KW-0547">Nucleotide-binding</keyword>
<evidence type="ECO:0000256" key="5">
    <source>
        <dbReference type="ARBA" id="ARBA00048539"/>
    </source>
</evidence>
<keyword evidence="7" id="KW-0812">Transmembrane</keyword>
<keyword evidence="1 6" id="KW-0436">Ligase</keyword>
<feature type="binding site" evidence="6">
    <location>
        <begin position="27"/>
        <end position="32"/>
    </location>
    <ligand>
        <name>ATP</name>
        <dbReference type="ChEBI" id="CHEBI:30616"/>
    </ligand>
</feature>
<dbReference type="EMBL" id="CP112932">
    <property type="protein sequence ID" value="WPY00206.1"/>
    <property type="molecule type" value="Genomic_DNA"/>
</dbReference>
<dbReference type="PANTHER" id="PTHR43033">
    <property type="entry name" value="TRNA(ILE)-LYSIDINE SYNTHASE-RELATED"/>
    <property type="match status" value="1"/>
</dbReference>
<dbReference type="EC" id="6.3.4.19" evidence="6"/>
<keyword evidence="4 6" id="KW-0067">ATP-binding</keyword>
<evidence type="ECO:0000256" key="3">
    <source>
        <dbReference type="ARBA" id="ARBA00022741"/>
    </source>
</evidence>
<dbReference type="CDD" id="cd01992">
    <property type="entry name" value="TilS_N"/>
    <property type="match status" value="1"/>
</dbReference>
<comment type="function">
    <text evidence="6">Ligates lysine onto the cytidine present at position 34 of the AUA codon-specific tRNA(Ile) that contains the anticodon CAU, in an ATP-dependent manner. Cytidine is converted to lysidine, thus changing the amino acid specificity of the tRNA from methionine to isoleucine.</text>
</comment>
<evidence type="ECO:0000256" key="2">
    <source>
        <dbReference type="ARBA" id="ARBA00022694"/>
    </source>
</evidence>
<accession>A0ABZ0URS2</accession>
<keyword evidence="10" id="KW-1185">Reference proteome</keyword>
<dbReference type="InterPro" id="IPR011063">
    <property type="entry name" value="TilS/TtcA_N"/>
</dbReference>
<comment type="similarity">
    <text evidence="6">Belongs to the tRNA(Ile)-lysidine synthase family.</text>
</comment>
<feature type="domain" description="tRNA(Ile)-lysidine/2-thiocytidine synthase N-terminal" evidence="8">
    <location>
        <begin position="22"/>
        <end position="198"/>
    </location>
</feature>
<dbReference type="InterPro" id="IPR014729">
    <property type="entry name" value="Rossmann-like_a/b/a_fold"/>
</dbReference>
<evidence type="ECO:0000256" key="6">
    <source>
        <dbReference type="HAMAP-Rule" id="MF_01161"/>
    </source>
</evidence>
<keyword evidence="2 6" id="KW-0819">tRNA processing</keyword>
<name>A0ABZ0URS2_9RICK</name>
<dbReference type="InterPro" id="IPR012094">
    <property type="entry name" value="tRNA_Ile_lys_synt"/>
</dbReference>
<evidence type="ECO:0000259" key="8">
    <source>
        <dbReference type="Pfam" id="PF01171"/>
    </source>
</evidence>
<dbReference type="Gene3D" id="3.40.50.620">
    <property type="entry name" value="HUPs"/>
    <property type="match status" value="1"/>
</dbReference>
<evidence type="ECO:0000256" key="7">
    <source>
        <dbReference type="SAM" id="Phobius"/>
    </source>
</evidence>
<keyword evidence="7" id="KW-1133">Transmembrane helix</keyword>
<protein>
    <recommendedName>
        <fullName evidence="6">tRNA(Ile)-lysidine synthase</fullName>
        <ecNumber evidence="6">6.3.4.19</ecNumber>
    </recommendedName>
    <alternativeName>
        <fullName evidence="6">tRNA(Ile)-2-lysyl-cytidine synthase</fullName>
    </alternativeName>
    <alternativeName>
        <fullName evidence="6">tRNA(Ile)-lysidine synthetase</fullName>
    </alternativeName>
</protein>
<dbReference type="Pfam" id="PF01171">
    <property type="entry name" value="ATP_bind_3"/>
    <property type="match status" value="1"/>
</dbReference>
<dbReference type="InterPro" id="IPR012795">
    <property type="entry name" value="tRNA_Ile_lys_synt_N"/>
</dbReference>
<keyword evidence="6" id="KW-0963">Cytoplasm</keyword>
<feature type="transmembrane region" description="Helical" evidence="7">
    <location>
        <begin position="20"/>
        <end position="39"/>
    </location>
</feature>
<proteinExistence type="inferred from homology"/>